<evidence type="ECO:0000313" key="2">
    <source>
        <dbReference type="Proteomes" id="UP000830719"/>
    </source>
</evidence>
<proteinExistence type="predicted"/>
<dbReference type="Pfam" id="PF07134">
    <property type="entry name" value="AcMNPV_Orf18"/>
    <property type="match status" value="1"/>
</dbReference>
<reference evidence="1" key="1">
    <citation type="submission" date="2019-01" db="EMBL/GenBank/DDBJ databases">
        <authorList>
            <person name="Trentin L.B."/>
            <person name="Santos E.R."/>
            <person name="Silva L.A."/>
            <person name="Sosa-Gomez D.R."/>
            <person name="Ribeiro B.M."/>
            <person name="Ardisson-Araujo D.M.P."/>
        </authorList>
    </citation>
    <scope>NUCLEOTIDE SEQUENCE</scope>
    <source>
        <strain evidence="1">VPN54</strain>
    </source>
</reference>
<sequence length="411" mass="48417">MDTVLYNLNVSKSIPYISKKLINDMLSDQILRKLYCETQHDKKKGFHAELLTKTKEALNTFHLLKGGAAVAAHLGETKPELSDIDIELFIDDKDYYTRVGLNNLSSFIPLPAIKKNVFEISMKYLASLKNILEDFDMSKLFSKITNDLWYDDDAEDTVTVFKSYINEAVQFDPTKVRLVVNEKMPFKITMSEVNNEYYLVRYSYNVHMISKIPNVNAIKLCRKYNVEDLQYFVFDLYFLDVSVKKSKSNYFYKKEHYFTKTLYGQSIVVECLENVISDQIECLMYNVFNDQALKVSNRMNRLHRLINKLEKINVVKNERRNNILIRKLDYCYATLNVRDIKQILFALGPALGINFLIHLHEQNRIVAQVEDITFQVNFPYHKWNCNYTKECCDKFVNCLKKLFQTKKLYIY</sequence>
<name>A0AAE6IRH4_9ABAC</name>
<dbReference type="Proteomes" id="UP000830719">
    <property type="component" value="Segment"/>
</dbReference>
<dbReference type="EMBL" id="MK419956">
    <property type="protein sequence ID" value="QEI03693.1"/>
    <property type="molecule type" value="Genomic_DNA"/>
</dbReference>
<keyword evidence="2" id="KW-1185">Reference proteome</keyword>
<dbReference type="GeneID" id="80538123"/>
<organism evidence="1 2">
    <name type="scientific">Rachiplusia nu nucleopolyhedrovirus</name>
    <dbReference type="NCBI Taxonomy" id="2605775"/>
    <lineage>
        <taxon>Viruses</taxon>
        <taxon>Viruses incertae sedis</taxon>
        <taxon>Naldaviricetes</taxon>
        <taxon>Lefavirales</taxon>
        <taxon>Baculoviridae</taxon>
        <taxon>Alphabaculovirus</taxon>
        <taxon>Alphabaculovirus ranus</taxon>
    </lineage>
</organism>
<accession>A0AAE6IRH4</accession>
<dbReference type="InterPro" id="IPR010785">
    <property type="entry name" value="AcMNPV_AC18"/>
</dbReference>
<protein>
    <submittedName>
        <fullName evidence="1">Uncharacterized protein</fullName>
    </submittedName>
</protein>
<evidence type="ECO:0000313" key="1">
    <source>
        <dbReference type="EMBL" id="QEI03693.1"/>
    </source>
</evidence>
<dbReference type="RefSeq" id="YP_010799691.1">
    <property type="nucleotide sequence ID" value="NC_076682.1"/>
</dbReference>
<dbReference type="KEGG" id="vg:80538123"/>